<dbReference type="CTD" id="20231372"/>
<dbReference type="InterPro" id="IPR002126">
    <property type="entry name" value="Cadherin-like_dom"/>
</dbReference>
<dbReference type="SUPFAM" id="SSF49313">
    <property type="entry name" value="Cadherin-like"/>
    <property type="match status" value="2"/>
</dbReference>
<evidence type="ECO:0000256" key="13">
    <source>
        <dbReference type="ARBA" id="ARBA00035015"/>
    </source>
</evidence>
<sequence length="894" mass="103011">MINDLFWLFSGYICEYNIVKHFKKTSLPFEVVVVNRTTGLAEIRVKEGFKLNYEKRRHYRFNIVAVDCGESKKISNPAVVLIKVKDVDEFVPKFENASYYATIEEGRVYDQIITVKAYDEDRSPTFHDICDYKIVTPNVPFEIDNQGNIKNTEALDYKRHRNFIMKVKAQECGGKYSKPVSVNIFIKEICVTGWRGVEDKVVYFAGSGRQKLAAEARLQICEDTCKPDQVGDVSVKMTLGTNHIGKGCDRDTFSITSQRKICGASGDSTDLLPPPSSAEWTKNIGTDDGHESDQVFYFDGDNAAIVPEDHFNHTLDNEFTISTWMKHVFDDNYQQGHSKHPKEHIMCMSDGEKMNRHHYALFVHGEKLVLLLRREPTTEEEMEIFKPAEWRWHLPQINDNEWHHYAISSRIDIMLQVKLYIDGKLLLQDKTIFEEIDDWPLHPSSKVHYTKLAVGGCWQGGKSKFGHFFKGYLAGLSVLKDKREDDRVIRCLNNCKESLDFHALGEMKTGSSVSFNNEMTEFNISGKKVSEVEKLLHEVGYVNVRSYPTPGRRKLEIETTISCNDQKITLTKIKSSVVVQEPPKPIIKILGNDTISSPVYEFERGIQVFEKVDIMYTKSKNIIEEVEEEDDDDKQAQLNLKKHSQEILIDSCEIKADPPLNLFYEHLSLPTHIMGNLGLEWSETNDGVVIMNADTKERYTSVLRKIHYYHNQPNILKTRSLSLECSSENHRFISNLFKTQVSLMGVMPLAFIMRFLKLVFRNIVTCRELFDSHHFDFFTDFGMAAIIVVCIGFLLFMIILGVIRIRAVHRRTQVVQVEEKQEMEWDNSALNITVNPMEQEQVFEYEENVQQALRDETDSEDDGSDFHDELDSSDEEPRAPGKDQLEWDDSTLSF</sequence>
<keyword evidence="10" id="KW-0325">Glycoprotein</keyword>
<dbReference type="SUPFAM" id="SSF49899">
    <property type="entry name" value="Concanavalin A-like lectins/glucanases"/>
    <property type="match status" value="1"/>
</dbReference>
<evidence type="ECO:0000256" key="16">
    <source>
        <dbReference type="SAM" id="Phobius"/>
    </source>
</evidence>
<organism evidence="18 19">
    <name type="scientific">Lottia gigantea</name>
    <name type="common">Giant owl limpet</name>
    <dbReference type="NCBI Taxonomy" id="225164"/>
    <lineage>
        <taxon>Eukaryota</taxon>
        <taxon>Metazoa</taxon>
        <taxon>Spiralia</taxon>
        <taxon>Lophotrochozoa</taxon>
        <taxon>Mollusca</taxon>
        <taxon>Gastropoda</taxon>
        <taxon>Patellogastropoda</taxon>
        <taxon>Lottioidea</taxon>
        <taxon>Lottiidae</taxon>
        <taxon>Lottia</taxon>
    </lineage>
</organism>
<dbReference type="GO" id="GO:0005509">
    <property type="term" value="F:calcium ion binding"/>
    <property type="evidence" value="ECO:0007669"/>
    <property type="project" value="UniProtKB-UniRule"/>
</dbReference>
<dbReference type="PANTHER" id="PTHR14139">
    <property type="entry name" value="CALSYNTENIN"/>
    <property type="match status" value="1"/>
</dbReference>
<dbReference type="Gene3D" id="2.60.40.60">
    <property type="entry name" value="Cadherins"/>
    <property type="match status" value="2"/>
</dbReference>
<evidence type="ECO:0000313" key="19">
    <source>
        <dbReference type="Proteomes" id="UP000030746"/>
    </source>
</evidence>
<dbReference type="PRINTS" id="PR00205">
    <property type="entry name" value="CADHERIN"/>
</dbReference>
<keyword evidence="7 16" id="KW-1133">Transmembrane helix</keyword>
<dbReference type="OMA" id="YTVQCAM"/>
<dbReference type="FunFam" id="2.60.40.60:FF:000025">
    <property type="entry name" value="Calsyntenin 1"/>
    <property type="match status" value="1"/>
</dbReference>
<keyword evidence="2 16" id="KW-0812">Transmembrane</keyword>
<dbReference type="EMBL" id="KB201611">
    <property type="protein sequence ID" value="ESO95730.1"/>
    <property type="molecule type" value="Genomic_DNA"/>
</dbReference>
<dbReference type="AlphaFoldDB" id="V4ALU3"/>
<feature type="domain" description="Cadherin" evidence="17">
    <location>
        <begin position="95"/>
        <end position="189"/>
    </location>
</feature>
<dbReference type="HOGENOM" id="CLU_008904_0_0_1"/>
<dbReference type="GeneID" id="20231372"/>
<dbReference type="Gene3D" id="2.60.120.200">
    <property type="match status" value="1"/>
</dbReference>
<evidence type="ECO:0000256" key="10">
    <source>
        <dbReference type="ARBA" id="ARBA00023180"/>
    </source>
</evidence>
<feature type="transmembrane region" description="Helical" evidence="16">
    <location>
        <begin position="781"/>
        <end position="803"/>
    </location>
</feature>
<name>V4ALU3_LOTGI</name>
<evidence type="ECO:0000256" key="12">
    <source>
        <dbReference type="ARBA" id="ARBA00035006"/>
    </source>
</evidence>
<keyword evidence="9 16" id="KW-0472">Membrane</keyword>
<evidence type="ECO:0000256" key="2">
    <source>
        <dbReference type="ARBA" id="ARBA00022692"/>
    </source>
</evidence>
<dbReference type="RefSeq" id="XP_009053579.1">
    <property type="nucleotide sequence ID" value="XM_009055331.1"/>
</dbReference>
<dbReference type="CDD" id="cd11304">
    <property type="entry name" value="Cadherin_repeat"/>
    <property type="match status" value="2"/>
</dbReference>
<proteinExistence type="inferred from homology"/>
<keyword evidence="11" id="KW-0628">Postsynaptic cell membrane</keyword>
<evidence type="ECO:0000256" key="11">
    <source>
        <dbReference type="ARBA" id="ARBA00023257"/>
    </source>
</evidence>
<keyword evidence="6" id="KW-0130">Cell adhesion</keyword>
<evidence type="ECO:0000256" key="15">
    <source>
        <dbReference type="SAM" id="MobiDB-lite"/>
    </source>
</evidence>
<evidence type="ECO:0000256" key="9">
    <source>
        <dbReference type="ARBA" id="ARBA00023136"/>
    </source>
</evidence>
<dbReference type="InterPro" id="IPR013320">
    <property type="entry name" value="ConA-like_dom_sf"/>
</dbReference>
<dbReference type="PANTHER" id="PTHR14139:SF2">
    <property type="entry name" value="CALSYNTENIN-1"/>
    <property type="match status" value="1"/>
</dbReference>
<protein>
    <recommendedName>
        <fullName evidence="17">Cadherin domain-containing protein</fullName>
    </recommendedName>
</protein>
<comment type="similarity">
    <text evidence="13">Belongs to the calsyntenin family.</text>
</comment>
<evidence type="ECO:0000256" key="4">
    <source>
        <dbReference type="ARBA" id="ARBA00022737"/>
    </source>
</evidence>
<evidence type="ECO:0000256" key="14">
    <source>
        <dbReference type="PROSITE-ProRule" id="PRU00043"/>
    </source>
</evidence>
<dbReference type="STRING" id="225164.V4ALU3"/>
<comment type="subcellular location">
    <subcellularLocation>
        <location evidence="12">Postsynaptic cell membrane</location>
        <topology evidence="12">Single-pass type I membrane protein</topology>
    </subcellularLocation>
</comment>
<evidence type="ECO:0000256" key="1">
    <source>
        <dbReference type="ARBA" id="ARBA00022475"/>
    </source>
</evidence>
<dbReference type="InterPro" id="IPR045588">
    <property type="entry name" value="CLSTN_C"/>
</dbReference>
<feature type="domain" description="Cadherin" evidence="17">
    <location>
        <begin position="51"/>
        <end position="94"/>
    </location>
</feature>
<keyword evidence="19" id="KW-1185">Reference proteome</keyword>
<dbReference type="OrthoDB" id="10012272at2759"/>
<dbReference type="GO" id="GO:0045211">
    <property type="term" value="C:postsynaptic membrane"/>
    <property type="evidence" value="ECO:0007669"/>
    <property type="project" value="UniProtKB-SubCell"/>
</dbReference>
<keyword evidence="5 14" id="KW-0106">Calcium</keyword>
<dbReference type="GO" id="GO:0051965">
    <property type="term" value="P:positive regulation of synapse assembly"/>
    <property type="evidence" value="ECO:0007669"/>
    <property type="project" value="TreeGrafter"/>
</dbReference>
<feature type="region of interest" description="Disordered" evidence="15">
    <location>
        <begin position="853"/>
        <end position="894"/>
    </location>
</feature>
<keyword evidence="8" id="KW-0770">Synapse</keyword>
<dbReference type="Pfam" id="PF19699">
    <property type="entry name" value="CLSTN_C"/>
    <property type="match status" value="1"/>
</dbReference>
<feature type="compositionally biased region" description="Basic and acidic residues" evidence="15">
    <location>
        <begin position="864"/>
        <end position="885"/>
    </location>
</feature>
<keyword evidence="1" id="KW-1003">Cell membrane</keyword>
<gene>
    <name evidence="18" type="ORF">LOTGIDRAFT_116621</name>
</gene>
<evidence type="ECO:0000259" key="17">
    <source>
        <dbReference type="PROSITE" id="PS50268"/>
    </source>
</evidence>
<reference evidence="18 19" key="1">
    <citation type="journal article" date="2013" name="Nature">
        <title>Insights into bilaterian evolution from three spiralian genomes.</title>
        <authorList>
            <person name="Simakov O."/>
            <person name="Marletaz F."/>
            <person name="Cho S.J."/>
            <person name="Edsinger-Gonzales E."/>
            <person name="Havlak P."/>
            <person name="Hellsten U."/>
            <person name="Kuo D.H."/>
            <person name="Larsson T."/>
            <person name="Lv J."/>
            <person name="Arendt D."/>
            <person name="Savage R."/>
            <person name="Osoegawa K."/>
            <person name="de Jong P."/>
            <person name="Grimwood J."/>
            <person name="Chapman J.A."/>
            <person name="Shapiro H."/>
            <person name="Aerts A."/>
            <person name="Otillar R.P."/>
            <person name="Terry A.Y."/>
            <person name="Boore J.L."/>
            <person name="Grigoriev I.V."/>
            <person name="Lindberg D.R."/>
            <person name="Seaver E.C."/>
            <person name="Weisblat D.A."/>
            <person name="Putnam N.H."/>
            <person name="Rokhsar D.S."/>
        </authorList>
    </citation>
    <scope>NUCLEOTIDE SEQUENCE [LARGE SCALE GENOMIC DNA]</scope>
</reference>
<evidence type="ECO:0000313" key="18">
    <source>
        <dbReference type="EMBL" id="ESO95730.1"/>
    </source>
</evidence>
<dbReference type="GO" id="GO:0007156">
    <property type="term" value="P:homophilic cell adhesion via plasma membrane adhesion molecules"/>
    <property type="evidence" value="ECO:0007669"/>
    <property type="project" value="InterPro"/>
</dbReference>
<dbReference type="InterPro" id="IPR015919">
    <property type="entry name" value="Cadherin-like_sf"/>
</dbReference>
<evidence type="ECO:0000256" key="6">
    <source>
        <dbReference type="ARBA" id="ARBA00022889"/>
    </source>
</evidence>
<dbReference type="GO" id="GO:0050806">
    <property type="term" value="P:positive regulation of synaptic transmission"/>
    <property type="evidence" value="ECO:0007669"/>
    <property type="project" value="TreeGrafter"/>
</dbReference>
<accession>V4ALU3</accession>
<dbReference type="PROSITE" id="PS50268">
    <property type="entry name" value="CADHERIN_2"/>
    <property type="match status" value="2"/>
</dbReference>
<dbReference type="KEGG" id="lgi:LOTGIDRAFT_116621"/>
<evidence type="ECO:0000256" key="5">
    <source>
        <dbReference type="ARBA" id="ARBA00022837"/>
    </source>
</evidence>
<keyword evidence="4" id="KW-0677">Repeat</keyword>
<keyword evidence="3" id="KW-0732">Signal</keyword>
<dbReference type="GO" id="GO:0009986">
    <property type="term" value="C:cell surface"/>
    <property type="evidence" value="ECO:0007669"/>
    <property type="project" value="TreeGrafter"/>
</dbReference>
<evidence type="ECO:0000256" key="3">
    <source>
        <dbReference type="ARBA" id="ARBA00022729"/>
    </source>
</evidence>
<evidence type="ECO:0000256" key="7">
    <source>
        <dbReference type="ARBA" id="ARBA00022989"/>
    </source>
</evidence>
<evidence type="ECO:0000256" key="8">
    <source>
        <dbReference type="ARBA" id="ARBA00023018"/>
    </source>
</evidence>
<dbReference type="Proteomes" id="UP000030746">
    <property type="component" value="Unassembled WGS sequence"/>
</dbReference>